<dbReference type="Gene3D" id="2.30.30.830">
    <property type="match status" value="1"/>
</dbReference>
<dbReference type="Proteomes" id="UP000191094">
    <property type="component" value="Unassembled WGS sequence"/>
</dbReference>
<gene>
    <name evidence="1" type="ORF">B0682_08055</name>
</gene>
<keyword evidence="2" id="KW-1185">Reference proteome</keyword>
<protein>
    <submittedName>
        <fullName evidence="1">Pilus assembly protein PilQ</fullName>
    </submittedName>
</protein>
<proteinExistence type="predicted"/>
<reference evidence="1 2" key="1">
    <citation type="submission" date="2017-02" db="EMBL/GenBank/DDBJ databases">
        <title>Draft genome sequence of Moraxella lincolnii CCUG 9405T type strain.</title>
        <authorList>
            <person name="Salva-Serra F."/>
            <person name="Engstrom-Jakobsson H."/>
            <person name="Thorell K."/>
            <person name="Jaen-Luchoro D."/>
            <person name="Gonzales-Siles L."/>
            <person name="Karlsson R."/>
            <person name="Yazdan S."/>
            <person name="Boulund F."/>
            <person name="Johnning A."/>
            <person name="Engstrand L."/>
            <person name="Kristiansson E."/>
            <person name="Moore E."/>
        </authorList>
    </citation>
    <scope>NUCLEOTIDE SEQUENCE [LARGE SCALE GENOMIC DNA]</scope>
    <source>
        <strain evidence="1 2">CCUG 9405</strain>
    </source>
</reference>
<dbReference type="STRING" id="90241.B0682_08055"/>
<accession>A0A1T0CC33</accession>
<evidence type="ECO:0000313" key="1">
    <source>
        <dbReference type="EMBL" id="OOS19905.1"/>
    </source>
</evidence>
<name>A0A1T0CC33_9GAMM</name>
<dbReference type="PIRSF" id="PIRSF016481">
    <property type="entry name" value="Pilus_assembly_PilP"/>
    <property type="match status" value="1"/>
</dbReference>
<sequence>MNTSNHSAFKLMLLASVMVLNGCGDRVAIADQAMADIRNQPAQPVEPPPQPQIIEDFIYSANSLRSPFIPPGLMNMQSVPLTDTGVRPDLNREKESLEAFELSQLVFRGMVVSPEGEQHGLVQRPDGSITSVKVGNHMGLNDGRVVEITPTQINLIEIVPDSRAGFIEQPQSLVSPIS</sequence>
<comment type="caution">
    <text evidence="1">The sequence shown here is derived from an EMBL/GenBank/DDBJ whole genome shotgun (WGS) entry which is preliminary data.</text>
</comment>
<organism evidence="1 2">
    <name type="scientific">Lwoffella lincolnii</name>
    <dbReference type="NCBI Taxonomy" id="90241"/>
    <lineage>
        <taxon>Bacteria</taxon>
        <taxon>Pseudomonadati</taxon>
        <taxon>Pseudomonadota</taxon>
        <taxon>Gammaproteobacteria</taxon>
        <taxon>Moraxellales</taxon>
        <taxon>Moraxellaceae</taxon>
        <taxon>Lwoffella</taxon>
    </lineage>
</organism>
<dbReference type="InterPro" id="IPR007446">
    <property type="entry name" value="PilP"/>
</dbReference>
<dbReference type="AlphaFoldDB" id="A0A1T0CC33"/>
<dbReference type="Pfam" id="PF04351">
    <property type="entry name" value="PilP"/>
    <property type="match status" value="1"/>
</dbReference>
<evidence type="ECO:0000313" key="2">
    <source>
        <dbReference type="Proteomes" id="UP000191094"/>
    </source>
</evidence>
<dbReference type="OrthoDB" id="5296580at2"/>
<dbReference type="EMBL" id="MUYT01000012">
    <property type="protein sequence ID" value="OOS19905.1"/>
    <property type="molecule type" value="Genomic_DNA"/>
</dbReference>